<evidence type="ECO:0000256" key="1">
    <source>
        <dbReference type="ARBA" id="ARBA00007749"/>
    </source>
</evidence>
<dbReference type="InterPro" id="IPR036866">
    <property type="entry name" value="RibonucZ/Hydroxyglut_hydro"/>
</dbReference>
<evidence type="ECO:0000313" key="6">
    <source>
        <dbReference type="EMBL" id="SEQ02700.1"/>
    </source>
</evidence>
<keyword evidence="7" id="KW-1185">Reference proteome</keyword>
<dbReference type="EMBL" id="FOFS01000003">
    <property type="protein sequence ID" value="SEQ02700.1"/>
    <property type="molecule type" value="Genomic_DNA"/>
</dbReference>
<dbReference type="Pfam" id="PF00753">
    <property type="entry name" value="Lactamase_B"/>
    <property type="match status" value="1"/>
</dbReference>
<evidence type="ECO:0000256" key="4">
    <source>
        <dbReference type="ARBA" id="ARBA00022833"/>
    </source>
</evidence>
<dbReference type="AlphaFoldDB" id="A0A1H9CNB8"/>
<keyword evidence="4" id="KW-0862">Zinc</keyword>
<keyword evidence="3" id="KW-0378">Hydrolase</keyword>
<feature type="domain" description="Metallo-beta-lactamase" evidence="5">
    <location>
        <begin position="89"/>
        <end position="307"/>
    </location>
</feature>
<evidence type="ECO:0000313" key="7">
    <source>
        <dbReference type="Proteomes" id="UP000199233"/>
    </source>
</evidence>
<evidence type="ECO:0000259" key="5">
    <source>
        <dbReference type="SMART" id="SM00849"/>
    </source>
</evidence>
<comment type="similarity">
    <text evidence="1">Belongs to the metallo-beta-lactamase superfamily.</text>
</comment>
<sequence length="321" mass="34212">MLGRRGVAQPDQKGEAVMKKTLLVLLLLLGALLWSFLPQRLDVPQPGVITLPPGPAGVPVQLAVMHTGSMQAKAFFAYRGGGLEDREFGMDVVLLKHPRGLLLIDAGFASAWPQHLAATPALLRTLSRTQGGESAALQLAKVGIQPPQLAGVLLTHAHWDHVSGLADLPGVPVLVNAEEKHFIEHGGEMSALARSLGKLNYQLYDFEHGPYAGFAASHDVFGDGSVIVVPAGGHTPGSVIVFVHSGARVYAFIGDLAWQHEGVDLPAERPWLARSIVDVNPATVRADLAQLHRLAAANPQLLIVPAHDHRVMQTLPQLAAP</sequence>
<evidence type="ECO:0000256" key="3">
    <source>
        <dbReference type="ARBA" id="ARBA00022801"/>
    </source>
</evidence>
<dbReference type="InterPro" id="IPR001279">
    <property type="entry name" value="Metallo-B-lactamas"/>
</dbReference>
<dbReference type="OrthoDB" id="9803916at2"/>
<protein>
    <submittedName>
        <fullName evidence="6">Glyoxylase, beta-lactamase superfamily II</fullName>
    </submittedName>
</protein>
<dbReference type="Proteomes" id="UP000199233">
    <property type="component" value="Unassembled WGS sequence"/>
</dbReference>
<name>A0A1H9CNB8_9GAMM</name>
<keyword evidence="2" id="KW-0479">Metal-binding</keyword>
<accession>A0A1H9CNB8</accession>
<dbReference type="PANTHER" id="PTHR42978:SF3">
    <property type="entry name" value="BLR3078 PROTEIN"/>
    <property type="match status" value="1"/>
</dbReference>
<dbReference type="PANTHER" id="PTHR42978">
    <property type="entry name" value="QUORUM-QUENCHING LACTONASE YTNP-RELATED-RELATED"/>
    <property type="match status" value="1"/>
</dbReference>
<reference evidence="6 7" key="1">
    <citation type="submission" date="2016-10" db="EMBL/GenBank/DDBJ databases">
        <authorList>
            <person name="de Groot N.N."/>
        </authorList>
    </citation>
    <scope>NUCLEOTIDE SEQUENCE [LARGE SCALE GENOMIC DNA]</scope>
    <source>
        <strain evidence="6 7">DSM 25927</strain>
    </source>
</reference>
<dbReference type="Gene3D" id="3.60.15.10">
    <property type="entry name" value="Ribonuclease Z/Hydroxyacylglutathione hydrolase-like"/>
    <property type="match status" value="1"/>
</dbReference>
<dbReference type="GO" id="GO:0046872">
    <property type="term" value="F:metal ion binding"/>
    <property type="evidence" value="ECO:0007669"/>
    <property type="project" value="UniProtKB-KW"/>
</dbReference>
<gene>
    <name evidence="6" type="ORF">SAMN04488038_103118</name>
</gene>
<dbReference type="InterPro" id="IPR051013">
    <property type="entry name" value="MBL_superfamily_lactonases"/>
</dbReference>
<dbReference type="STRING" id="489703.SAMN04488038_103118"/>
<dbReference type="GO" id="GO:0016787">
    <property type="term" value="F:hydrolase activity"/>
    <property type="evidence" value="ECO:0007669"/>
    <property type="project" value="UniProtKB-KW"/>
</dbReference>
<evidence type="ECO:0000256" key="2">
    <source>
        <dbReference type="ARBA" id="ARBA00022723"/>
    </source>
</evidence>
<dbReference type="SUPFAM" id="SSF56281">
    <property type="entry name" value="Metallo-hydrolase/oxidoreductase"/>
    <property type="match status" value="1"/>
</dbReference>
<organism evidence="6 7">
    <name type="scientific">Solimonas aquatica</name>
    <dbReference type="NCBI Taxonomy" id="489703"/>
    <lineage>
        <taxon>Bacteria</taxon>
        <taxon>Pseudomonadati</taxon>
        <taxon>Pseudomonadota</taxon>
        <taxon>Gammaproteobacteria</taxon>
        <taxon>Nevskiales</taxon>
        <taxon>Nevskiaceae</taxon>
        <taxon>Solimonas</taxon>
    </lineage>
</organism>
<proteinExistence type="inferred from homology"/>
<dbReference type="SMART" id="SM00849">
    <property type="entry name" value="Lactamase_B"/>
    <property type="match status" value="1"/>
</dbReference>
<dbReference type="CDD" id="cd07730">
    <property type="entry name" value="metallo-hydrolase-like_MBL-fold"/>
    <property type="match status" value="1"/>
</dbReference>